<evidence type="ECO:0000256" key="1">
    <source>
        <dbReference type="ARBA" id="ARBA00010994"/>
    </source>
</evidence>
<dbReference type="GO" id="GO:0046785">
    <property type="term" value="P:microtubule polymerization"/>
    <property type="evidence" value="ECO:0007669"/>
    <property type="project" value="InterPro"/>
</dbReference>
<dbReference type="InterPro" id="IPR008907">
    <property type="entry name" value="TPP/p25"/>
</dbReference>
<accession>A0A0V0QDS1</accession>
<dbReference type="Gene3D" id="1.10.238.10">
    <property type="entry name" value="EF-hand"/>
    <property type="match status" value="2"/>
</dbReference>
<dbReference type="SUPFAM" id="SSF47473">
    <property type="entry name" value="EF-hand"/>
    <property type="match status" value="2"/>
</dbReference>
<dbReference type="GO" id="GO:0015631">
    <property type="term" value="F:tubulin binding"/>
    <property type="evidence" value="ECO:0007669"/>
    <property type="project" value="InterPro"/>
</dbReference>
<dbReference type="PANTHER" id="PTHR12932">
    <property type="entry name" value="P25 ALPHA-RELATED"/>
    <property type="match status" value="1"/>
</dbReference>
<dbReference type="OrthoDB" id="311094at2759"/>
<evidence type="ECO:0000256" key="3">
    <source>
        <dbReference type="SAM" id="MobiDB-lite"/>
    </source>
</evidence>
<dbReference type="EMBL" id="LDAU01000194">
    <property type="protein sequence ID" value="KRX00346.1"/>
    <property type="molecule type" value="Genomic_DNA"/>
</dbReference>
<feature type="region of interest" description="Disordered" evidence="3">
    <location>
        <begin position="1"/>
        <end position="21"/>
    </location>
</feature>
<comment type="similarity">
    <text evidence="1">Belongs to the TPPP family.</text>
</comment>
<gene>
    <name evidence="4" type="ORF">PPERSA_10845</name>
</gene>
<reference evidence="4 5" key="1">
    <citation type="journal article" date="2015" name="Sci. Rep.">
        <title>Genome of the facultative scuticociliatosis pathogen Pseudocohnilembus persalinus provides insight into its virulence through horizontal gene transfer.</title>
        <authorList>
            <person name="Xiong J."/>
            <person name="Wang G."/>
            <person name="Cheng J."/>
            <person name="Tian M."/>
            <person name="Pan X."/>
            <person name="Warren A."/>
            <person name="Jiang C."/>
            <person name="Yuan D."/>
            <person name="Miao W."/>
        </authorList>
    </citation>
    <scope>NUCLEOTIDE SEQUENCE [LARGE SCALE GENOMIC DNA]</scope>
    <source>
        <strain evidence="4">36N120E</strain>
    </source>
</reference>
<feature type="region of interest" description="Disordered" evidence="3">
    <location>
        <begin position="940"/>
        <end position="962"/>
    </location>
</feature>
<evidence type="ECO:0000256" key="2">
    <source>
        <dbReference type="SAM" id="Coils"/>
    </source>
</evidence>
<organism evidence="4 5">
    <name type="scientific">Pseudocohnilembus persalinus</name>
    <name type="common">Ciliate</name>
    <dbReference type="NCBI Taxonomy" id="266149"/>
    <lineage>
        <taxon>Eukaryota</taxon>
        <taxon>Sar</taxon>
        <taxon>Alveolata</taxon>
        <taxon>Ciliophora</taxon>
        <taxon>Intramacronucleata</taxon>
        <taxon>Oligohymenophorea</taxon>
        <taxon>Scuticociliatia</taxon>
        <taxon>Philasterida</taxon>
        <taxon>Pseudocohnilembidae</taxon>
        <taxon>Pseudocohnilembus</taxon>
    </lineage>
</organism>
<sequence>MDNQYDQEQFDSNYNNNNDYLQSLDPEEYQAELESTQNQLKNNQIYIQKMQNQRQNQQYQNYSQNQKDVNQNYDQMQFQDQFQNENDNENFDQQQKYYNRQIQQLQQQQQQEYEQQQLQQLQQQQQNVNYSNNNSNLSQQQGKFQKSQQIQNFRANQFKSNDKNSNEKVYQLQRTSYGQLSPSQFQNSGSFEKGLSTLRKSGGKQGQLQQIQLKQNLSVYSNGKNNYDSNFRDQQYASEFSVNQNQNQDINQKQNQDNNNTNNQEISNEQVVQNQSNDIKQQIRIIFVFYASFGDRTNITYLKSSRFHKLMEDAQITDSILNKKKLDLIFFQENKHKANMTFQVFLNLLPKIANIKYSEFPPEKAILELFFNHLQPLNQSILQETDLGQDLEAFGQSIDMECIEIMKSVSKTLIGVFKVYFPWEEVNSLQHKDLIDKTQQALFKFLKEYDICPLTITQSIAYLLFNDLIDTPVEFITHNIYLQNKEFFGFKDKGKLFSIYRFFVYLIRCAQIGYSKYQNPNMPYNTQAEKLNALLERMELSEGFMNIEKKTHKTHNQSTSLLMPAKLIQKLNMEGSLDIGLVKSQRLSQLSKTKSQMQLQQSTSKILMESKVMSRCRSPQRSQIKSKLLDSLKFQMDILPVLQKYSEPLQRLFKYYCSFGEPLNTSTLKSIKLQKMFKDAGLLSETCSKLYPEYDTEQGLAIIIEKHLLPLEKQIMDDKEKARVDYLELLMKILKDEDLVEILSQVHHNIFAYYKHYCDSKQQMNIQQFLQFAQEFEIFPDLLSKAKLHQMFFAMASMHKNNEDQEIQQQQQLQSQILQNNNSQSLSRIEKIGYKISQDQPEEDLIDMHLFIELTALIAVEVYQNEKVFTYRDESQNELQKIFKKSNEKVINIAMSDISKNIFDKFKGKNGKFGFDEWKTWIMSQEGMIEVLNFDPNNQFGNQNFGQSQNNQNYFSNENDIR</sequence>
<dbReference type="GO" id="GO:0032273">
    <property type="term" value="P:positive regulation of protein polymerization"/>
    <property type="evidence" value="ECO:0007669"/>
    <property type="project" value="TreeGrafter"/>
</dbReference>
<keyword evidence="2" id="KW-0175">Coiled coil</keyword>
<dbReference type="Proteomes" id="UP000054937">
    <property type="component" value="Unassembled WGS sequence"/>
</dbReference>
<feature type="compositionally biased region" description="Polar residues" evidence="3">
    <location>
        <begin position="180"/>
        <end position="190"/>
    </location>
</feature>
<dbReference type="AlphaFoldDB" id="A0A0V0QDS1"/>
<dbReference type="GO" id="GO:0001578">
    <property type="term" value="P:microtubule bundle formation"/>
    <property type="evidence" value="ECO:0007669"/>
    <property type="project" value="TreeGrafter"/>
</dbReference>
<evidence type="ECO:0000313" key="5">
    <source>
        <dbReference type="Proteomes" id="UP000054937"/>
    </source>
</evidence>
<feature type="region of interest" description="Disordered" evidence="3">
    <location>
        <begin position="180"/>
        <end position="202"/>
    </location>
</feature>
<name>A0A0V0QDS1_PSEPJ</name>
<comment type="caution">
    <text evidence="4">The sequence shown here is derived from an EMBL/GenBank/DDBJ whole genome shotgun (WGS) entry which is preliminary data.</text>
</comment>
<protein>
    <submittedName>
        <fullName evidence="4">Uncharacterized protein</fullName>
    </submittedName>
</protein>
<dbReference type="InParanoid" id="A0A0V0QDS1"/>
<dbReference type="PANTHER" id="PTHR12932:SF9">
    <property type="entry name" value="TUBULIN POLYMERIZATION-PROMOTING PROTEIN HOMOLOG"/>
    <property type="match status" value="1"/>
</dbReference>
<dbReference type="GO" id="GO:0005874">
    <property type="term" value="C:microtubule"/>
    <property type="evidence" value="ECO:0007669"/>
    <property type="project" value="TreeGrafter"/>
</dbReference>
<dbReference type="InterPro" id="IPR011992">
    <property type="entry name" value="EF-hand-dom_pair"/>
</dbReference>
<dbReference type="OMA" id="KTILYDH"/>
<feature type="coiled-coil region" evidence="2">
    <location>
        <begin position="33"/>
        <end position="119"/>
    </location>
</feature>
<evidence type="ECO:0000313" key="4">
    <source>
        <dbReference type="EMBL" id="KRX00346.1"/>
    </source>
</evidence>
<keyword evidence="5" id="KW-1185">Reference proteome</keyword>
<proteinExistence type="inferred from homology"/>